<dbReference type="OrthoDB" id="409122at2759"/>
<dbReference type="OMA" id="VCEYITP"/>
<evidence type="ECO:0000256" key="4">
    <source>
        <dbReference type="ARBA" id="ARBA00012462"/>
    </source>
</evidence>
<comment type="cofactor">
    <cofactor evidence="15">
        <name>Ca(2+)</name>
        <dbReference type="ChEBI" id="CHEBI:29108"/>
    </cofactor>
    <text evidence="15">Binds 1 Ca(2+) ion per subunit.</text>
</comment>
<dbReference type="Pfam" id="PF09286">
    <property type="entry name" value="Pro-kuma_activ"/>
    <property type="match status" value="1"/>
</dbReference>
<feature type="binding site" evidence="15">
    <location>
        <position position="566"/>
    </location>
    <ligand>
        <name>Ca(2+)</name>
        <dbReference type="ChEBI" id="CHEBI:29108"/>
    </ligand>
</feature>
<dbReference type="GO" id="GO:0046872">
    <property type="term" value="F:metal ion binding"/>
    <property type="evidence" value="ECO:0007669"/>
    <property type="project" value="UniProtKB-UniRule"/>
</dbReference>
<comment type="function">
    <text evidence="2">Secreted tripeptidyl-peptidase which degrades proteins at acidic pHs and is involved in virulence.</text>
</comment>
<name>S7QNX1_GLOTA</name>
<evidence type="ECO:0000256" key="11">
    <source>
        <dbReference type="ARBA" id="ARBA00022837"/>
    </source>
</evidence>
<proteinExistence type="predicted"/>
<dbReference type="GO" id="GO:0006508">
    <property type="term" value="P:proteolysis"/>
    <property type="evidence" value="ECO:0007669"/>
    <property type="project" value="UniProtKB-KW"/>
</dbReference>
<evidence type="ECO:0000256" key="3">
    <source>
        <dbReference type="ARBA" id="ARBA00004239"/>
    </source>
</evidence>
<dbReference type="PANTHER" id="PTHR14218:SF15">
    <property type="entry name" value="TRIPEPTIDYL-PEPTIDASE 1"/>
    <property type="match status" value="1"/>
</dbReference>
<dbReference type="InterPro" id="IPR030400">
    <property type="entry name" value="Sedolisin_dom"/>
</dbReference>
<dbReference type="EC" id="3.4.14.10" evidence="4"/>
<accession>S7QNX1</accession>
<dbReference type="InterPro" id="IPR050819">
    <property type="entry name" value="Tripeptidyl-peptidase_I"/>
</dbReference>
<dbReference type="PROSITE" id="PS51695">
    <property type="entry name" value="SEDOLISIN"/>
    <property type="match status" value="1"/>
</dbReference>
<gene>
    <name evidence="18" type="ORF">GLOTRDRAFT_54176</name>
</gene>
<comment type="catalytic activity">
    <reaction evidence="1">
        <text>Release of an N-terminal tripeptide from a polypeptide.</text>
        <dbReference type="EC" id="3.4.14.10"/>
    </reaction>
</comment>
<dbReference type="RefSeq" id="XP_007860443.1">
    <property type="nucleotide sequence ID" value="XM_007862252.1"/>
</dbReference>
<evidence type="ECO:0000256" key="2">
    <source>
        <dbReference type="ARBA" id="ARBA00002451"/>
    </source>
</evidence>
<keyword evidence="12" id="KW-0843">Virulence</keyword>
<dbReference type="Proteomes" id="UP000030669">
    <property type="component" value="Unassembled WGS sequence"/>
</dbReference>
<keyword evidence="19" id="KW-1185">Reference proteome</keyword>
<keyword evidence="10 15" id="KW-0720">Serine protease</keyword>
<dbReference type="SUPFAM" id="SSF54897">
    <property type="entry name" value="Protease propeptides/inhibitors"/>
    <property type="match status" value="1"/>
</dbReference>
<evidence type="ECO:0000313" key="18">
    <source>
        <dbReference type="EMBL" id="EPQ61276.1"/>
    </source>
</evidence>
<keyword evidence="5" id="KW-0964">Secreted</keyword>
<feature type="active site" description="Charge relay system" evidence="15">
    <location>
        <position position="523"/>
    </location>
</feature>
<keyword evidence="6 15" id="KW-0645">Protease</keyword>
<sequence length="605" mass="65135">MWPNLNVILRFILVASFYCAPTSSSATENSVNRIKENIPSPPTWSRLGRAPPNHLVTLRIALRQSLSNSLLLEQILYNVSNPGSPLYGRHLSKEEAESILKPQEDAITAVDNWLSSSGIRESSIKPGPSRAWLMVTIPIDTAEILLNTTYYTWCHSSSNDTIVRTTTYSLPVEVFHHVDFVQPTTIFARWNGLGSATHLPIAVREFAQTGSSSITSGSGTVTDTGCNATLTLSCIRQLYNITDYTTLGKSGSKIGVTGYLDYYANRADLLLFLQDQRPEALDATYQFISVNGGKDSQNVSQAGGEADLDIQISMGLTYPMPNIFYSTAGSPPSIPSLHTPTDANEPYAEWLDYMLSQSELPATITTSYSDDEDTVPIAYAKHICAGFALLGARGASLIFSSGDGGVGDGDDNPTTQQCKANDGRNASRFIPTFPPSCPYVTAVGGTTQIPEVASYFSGGGFSNYFDRPSYQESSVSSYVDRLQPILYQGLYNPHGRGVPDVSAQSTNFRAFYQGQAARGMGTSVAAPIFASIVALLNDGRLARGLPPLGFLNPVLYTKGLPGLTDITSGNNPGCGTQGFNATYGWDPVTGLGTPNFGKLKQIFSP</sequence>
<dbReference type="EMBL" id="KB469296">
    <property type="protein sequence ID" value="EPQ61276.1"/>
    <property type="molecule type" value="Genomic_DNA"/>
</dbReference>
<evidence type="ECO:0000256" key="6">
    <source>
        <dbReference type="ARBA" id="ARBA00022670"/>
    </source>
</evidence>
<dbReference type="InterPro" id="IPR015366">
    <property type="entry name" value="S53_propep"/>
</dbReference>
<evidence type="ECO:0000256" key="1">
    <source>
        <dbReference type="ARBA" id="ARBA00001910"/>
    </source>
</evidence>
<dbReference type="CDD" id="cd11377">
    <property type="entry name" value="Pro-peptidase_S53"/>
    <property type="match status" value="1"/>
</dbReference>
<evidence type="ECO:0000256" key="16">
    <source>
        <dbReference type="SAM" id="SignalP"/>
    </source>
</evidence>
<dbReference type="eggNOG" id="ENOG502QR6D">
    <property type="taxonomic scope" value="Eukaryota"/>
</dbReference>
<feature type="signal peptide" evidence="16">
    <location>
        <begin position="1"/>
        <end position="24"/>
    </location>
</feature>
<feature type="domain" description="Peptidase S53" evidence="17">
    <location>
        <begin position="229"/>
        <end position="605"/>
    </location>
</feature>
<evidence type="ECO:0000256" key="12">
    <source>
        <dbReference type="ARBA" id="ARBA00023026"/>
    </source>
</evidence>
<keyword evidence="14" id="KW-0325">Glycoprotein</keyword>
<dbReference type="GO" id="GO:0005576">
    <property type="term" value="C:extracellular region"/>
    <property type="evidence" value="ECO:0007669"/>
    <property type="project" value="UniProtKB-SubCell"/>
</dbReference>
<feature type="active site" description="Charge relay system" evidence="15">
    <location>
        <position position="305"/>
    </location>
</feature>
<evidence type="ECO:0000256" key="14">
    <source>
        <dbReference type="ARBA" id="ARBA00023180"/>
    </source>
</evidence>
<evidence type="ECO:0000256" key="10">
    <source>
        <dbReference type="ARBA" id="ARBA00022825"/>
    </source>
</evidence>
<keyword evidence="11 15" id="KW-0106">Calcium</keyword>
<feature type="binding site" evidence="15">
    <location>
        <position position="586"/>
    </location>
    <ligand>
        <name>Ca(2+)</name>
        <dbReference type="ChEBI" id="CHEBI:29108"/>
    </ligand>
</feature>
<feature type="active site" description="Charge relay system" evidence="15">
    <location>
        <position position="309"/>
    </location>
</feature>
<keyword evidence="8 16" id="KW-0732">Signal</keyword>
<dbReference type="CDD" id="cd04056">
    <property type="entry name" value="Peptidases_S53"/>
    <property type="match status" value="1"/>
</dbReference>
<keyword evidence="13" id="KW-0865">Zymogen</keyword>
<dbReference type="SMART" id="SM00944">
    <property type="entry name" value="Pro-kuma_activ"/>
    <property type="match status" value="1"/>
</dbReference>
<comment type="subcellular location">
    <subcellularLocation>
        <location evidence="3">Secreted</location>
        <location evidence="3">Extracellular space</location>
    </subcellularLocation>
</comment>
<feature type="binding site" evidence="15">
    <location>
        <position position="565"/>
    </location>
    <ligand>
        <name>Ca(2+)</name>
        <dbReference type="ChEBI" id="CHEBI:29108"/>
    </ligand>
</feature>
<dbReference type="PANTHER" id="PTHR14218">
    <property type="entry name" value="PROTEASE S8 TRIPEPTIDYL PEPTIDASE I CLN2"/>
    <property type="match status" value="1"/>
</dbReference>
<dbReference type="Gene3D" id="3.40.50.200">
    <property type="entry name" value="Peptidase S8/S53 domain"/>
    <property type="match status" value="1"/>
</dbReference>
<dbReference type="HOGENOM" id="CLU_013783_3_0_1"/>
<evidence type="ECO:0000256" key="13">
    <source>
        <dbReference type="ARBA" id="ARBA00023145"/>
    </source>
</evidence>
<dbReference type="KEGG" id="gtr:GLOTRDRAFT_54176"/>
<feature type="binding site" evidence="15">
    <location>
        <position position="584"/>
    </location>
    <ligand>
        <name>Ca(2+)</name>
        <dbReference type="ChEBI" id="CHEBI:29108"/>
    </ligand>
</feature>
<dbReference type="FunFam" id="3.40.50.200:FF:000015">
    <property type="entry name" value="Tripeptidyl peptidase A"/>
    <property type="match status" value="1"/>
</dbReference>
<dbReference type="AlphaFoldDB" id="S7QNX1"/>
<evidence type="ECO:0000313" key="19">
    <source>
        <dbReference type="Proteomes" id="UP000030669"/>
    </source>
</evidence>
<dbReference type="InterPro" id="IPR036852">
    <property type="entry name" value="Peptidase_S8/S53_dom_sf"/>
</dbReference>
<evidence type="ECO:0000256" key="15">
    <source>
        <dbReference type="PROSITE-ProRule" id="PRU01032"/>
    </source>
</evidence>
<evidence type="ECO:0000256" key="9">
    <source>
        <dbReference type="ARBA" id="ARBA00022801"/>
    </source>
</evidence>
<evidence type="ECO:0000256" key="5">
    <source>
        <dbReference type="ARBA" id="ARBA00022525"/>
    </source>
</evidence>
<protein>
    <recommendedName>
        <fullName evidence="4">tripeptidyl-peptidase II</fullName>
        <ecNumber evidence="4">3.4.14.10</ecNumber>
    </recommendedName>
</protein>
<dbReference type="GO" id="GO:0004252">
    <property type="term" value="F:serine-type endopeptidase activity"/>
    <property type="evidence" value="ECO:0007669"/>
    <property type="project" value="UniProtKB-UniRule"/>
</dbReference>
<keyword evidence="7 15" id="KW-0479">Metal-binding</keyword>
<evidence type="ECO:0000256" key="8">
    <source>
        <dbReference type="ARBA" id="ARBA00022729"/>
    </source>
</evidence>
<feature type="chain" id="PRO_5004556488" description="tripeptidyl-peptidase II" evidence="16">
    <location>
        <begin position="25"/>
        <end position="605"/>
    </location>
</feature>
<evidence type="ECO:0000259" key="17">
    <source>
        <dbReference type="PROSITE" id="PS51695"/>
    </source>
</evidence>
<organism evidence="18 19">
    <name type="scientific">Gloeophyllum trabeum (strain ATCC 11539 / FP-39264 / Madison 617)</name>
    <name type="common">Brown rot fungus</name>
    <dbReference type="NCBI Taxonomy" id="670483"/>
    <lineage>
        <taxon>Eukaryota</taxon>
        <taxon>Fungi</taxon>
        <taxon>Dikarya</taxon>
        <taxon>Basidiomycota</taxon>
        <taxon>Agaricomycotina</taxon>
        <taxon>Agaricomycetes</taxon>
        <taxon>Gloeophyllales</taxon>
        <taxon>Gloeophyllaceae</taxon>
        <taxon>Gloeophyllum</taxon>
    </lineage>
</organism>
<dbReference type="GeneID" id="19306975"/>
<evidence type="ECO:0000256" key="7">
    <source>
        <dbReference type="ARBA" id="ARBA00022723"/>
    </source>
</evidence>
<keyword evidence="9 15" id="KW-0378">Hydrolase</keyword>
<reference evidence="18 19" key="1">
    <citation type="journal article" date="2012" name="Science">
        <title>The Paleozoic origin of enzymatic lignin decomposition reconstructed from 31 fungal genomes.</title>
        <authorList>
            <person name="Floudas D."/>
            <person name="Binder M."/>
            <person name="Riley R."/>
            <person name="Barry K."/>
            <person name="Blanchette R.A."/>
            <person name="Henrissat B."/>
            <person name="Martinez A.T."/>
            <person name="Otillar R."/>
            <person name="Spatafora J.W."/>
            <person name="Yadav J.S."/>
            <person name="Aerts A."/>
            <person name="Benoit I."/>
            <person name="Boyd A."/>
            <person name="Carlson A."/>
            <person name="Copeland A."/>
            <person name="Coutinho P.M."/>
            <person name="de Vries R.P."/>
            <person name="Ferreira P."/>
            <person name="Findley K."/>
            <person name="Foster B."/>
            <person name="Gaskell J."/>
            <person name="Glotzer D."/>
            <person name="Gorecki P."/>
            <person name="Heitman J."/>
            <person name="Hesse C."/>
            <person name="Hori C."/>
            <person name="Igarashi K."/>
            <person name="Jurgens J.A."/>
            <person name="Kallen N."/>
            <person name="Kersten P."/>
            <person name="Kohler A."/>
            <person name="Kuees U."/>
            <person name="Kumar T.K.A."/>
            <person name="Kuo A."/>
            <person name="LaButti K."/>
            <person name="Larrondo L.F."/>
            <person name="Lindquist E."/>
            <person name="Ling A."/>
            <person name="Lombard V."/>
            <person name="Lucas S."/>
            <person name="Lundell T."/>
            <person name="Martin R."/>
            <person name="McLaughlin D.J."/>
            <person name="Morgenstern I."/>
            <person name="Morin E."/>
            <person name="Murat C."/>
            <person name="Nagy L.G."/>
            <person name="Nolan M."/>
            <person name="Ohm R.A."/>
            <person name="Patyshakuliyeva A."/>
            <person name="Rokas A."/>
            <person name="Ruiz-Duenas F.J."/>
            <person name="Sabat G."/>
            <person name="Salamov A."/>
            <person name="Samejima M."/>
            <person name="Schmutz J."/>
            <person name="Slot J.C."/>
            <person name="St John F."/>
            <person name="Stenlid J."/>
            <person name="Sun H."/>
            <person name="Sun S."/>
            <person name="Syed K."/>
            <person name="Tsang A."/>
            <person name="Wiebenga A."/>
            <person name="Young D."/>
            <person name="Pisabarro A."/>
            <person name="Eastwood D.C."/>
            <person name="Martin F."/>
            <person name="Cullen D."/>
            <person name="Grigoriev I.V."/>
            <person name="Hibbett D.S."/>
        </authorList>
    </citation>
    <scope>NUCLEOTIDE SEQUENCE [LARGE SCALE GENOMIC DNA]</scope>
    <source>
        <strain evidence="18 19">ATCC 11539</strain>
    </source>
</reference>
<dbReference type="SUPFAM" id="SSF52743">
    <property type="entry name" value="Subtilisin-like"/>
    <property type="match status" value="1"/>
</dbReference>
<dbReference type="GO" id="GO:0008240">
    <property type="term" value="F:tripeptidyl-peptidase activity"/>
    <property type="evidence" value="ECO:0007669"/>
    <property type="project" value="UniProtKB-EC"/>
</dbReference>